<sequence>MCHTKKKSMHLQEYSLEILVNEKPLPEYNIPIDESNSKNTSISYVTDSLTQMKNCSDFTAYVPVITPGERYTVRFEAKQAKPSNIIISRIFIDGQTDQVQHLHQQSGSRTRSFFCNNERTKVYFFKFSYFDKPDGKTNNNFKVPFPVKKKSIQQQKKYTYGKPGSITVCFFKGIIVDQNALNSKTKFEIKQVNIPETTDTKNIEINYTTGFDAMHAKIQPATVTKIVSLKPIAVLHLHYRSVDWFANKRLSLPILNFDQEKKNISNNEITKESQIKNNDNVKQLKRSYDEISKNSENECINNNILKKFNAE</sequence>
<proteinExistence type="predicted"/>
<dbReference type="Proteomes" id="UP000247702">
    <property type="component" value="Unassembled WGS sequence"/>
</dbReference>
<name>A0A2Z6RKW0_9GLOM</name>
<dbReference type="EMBL" id="BEXD01003892">
    <property type="protein sequence ID" value="GBC03548.1"/>
    <property type="molecule type" value="Genomic_DNA"/>
</dbReference>
<accession>A0A2Z6RKW0</accession>
<evidence type="ECO:0000313" key="2">
    <source>
        <dbReference type="EMBL" id="GBC03548.1"/>
    </source>
</evidence>
<gene>
    <name evidence="2" type="ORF">RclHR1_05190012</name>
</gene>
<dbReference type="AlphaFoldDB" id="A0A2Z6RKW0"/>
<dbReference type="InterPro" id="IPR057678">
    <property type="entry name" value="DUF7918"/>
</dbReference>
<dbReference type="Pfam" id="PF25534">
    <property type="entry name" value="DUF7918"/>
    <property type="match status" value="1"/>
</dbReference>
<comment type="caution">
    <text evidence="2">The sequence shown here is derived from an EMBL/GenBank/DDBJ whole genome shotgun (WGS) entry which is preliminary data.</text>
</comment>
<evidence type="ECO:0000313" key="3">
    <source>
        <dbReference type="Proteomes" id="UP000247702"/>
    </source>
</evidence>
<evidence type="ECO:0000259" key="1">
    <source>
        <dbReference type="Pfam" id="PF25534"/>
    </source>
</evidence>
<reference evidence="2 3" key="1">
    <citation type="submission" date="2017-11" db="EMBL/GenBank/DDBJ databases">
        <title>The genome of Rhizophagus clarus HR1 reveals common genetic basis of auxotrophy among arbuscular mycorrhizal fungi.</title>
        <authorList>
            <person name="Kobayashi Y."/>
        </authorList>
    </citation>
    <scope>NUCLEOTIDE SEQUENCE [LARGE SCALE GENOMIC DNA]</scope>
    <source>
        <strain evidence="2 3">HR1</strain>
    </source>
</reference>
<organism evidence="2 3">
    <name type="scientific">Rhizophagus clarus</name>
    <dbReference type="NCBI Taxonomy" id="94130"/>
    <lineage>
        <taxon>Eukaryota</taxon>
        <taxon>Fungi</taxon>
        <taxon>Fungi incertae sedis</taxon>
        <taxon>Mucoromycota</taxon>
        <taxon>Glomeromycotina</taxon>
        <taxon>Glomeromycetes</taxon>
        <taxon>Glomerales</taxon>
        <taxon>Glomeraceae</taxon>
        <taxon>Rhizophagus</taxon>
    </lineage>
</organism>
<keyword evidence="3" id="KW-1185">Reference proteome</keyword>
<feature type="domain" description="DUF7918" evidence="1">
    <location>
        <begin position="16"/>
        <end position="242"/>
    </location>
</feature>
<protein>
    <recommendedName>
        <fullName evidence="1">DUF7918 domain-containing protein</fullName>
    </recommendedName>
</protein>